<evidence type="ECO:0000313" key="3">
    <source>
        <dbReference type="Proteomes" id="UP001153292"/>
    </source>
</evidence>
<dbReference type="Proteomes" id="UP001153292">
    <property type="component" value="Chromosome 22"/>
</dbReference>
<reference evidence="2" key="1">
    <citation type="submission" date="2021-12" db="EMBL/GenBank/DDBJ databases">
        <authorList>
            <person name="King R."/>
        </authorList>
    </citation>
    <scope>NUCLEOTIDE SEQUENCE</scope>
</reference>
<sequence>MSIYHWKLGDIALARVCHKVYAKVRVVKDEKGLFYDDKVLGISSNEDDSITTTEELCYYVEISRTKERIWLPYTSLHLAERSRPFYGKDSTEKVRVLKPIENKSPKKRKIKEDYTLPMNVKLSKLKEPDLNTNYDILHMPLKKGKYDNAFQEFVRRGKEMLFDNYFFCMQTAKNRDEDCLDYLLNVDASTEDKFEMVLRNVATEKEVENYLRQCWRYNFVQKQLDTKEMLDSLHTSPEKQAITMHAPWCLVCGKPDKLRECPKCPASFHLPCRKEWLVTILHRKKPPKQAPAQTFVKKILSSTRVISSVQKNKENVELCPSCMWGPKIGYEDVVWHKLGTCPWWPAKVLPPGAVPSCLLARKHSPRDWPLQYYVFTSIYCHRAIFRCLLKYACILIYSTSILLVRTSSRGARRAACACFCRHTRRRWRRAIPFCGRPCSTRRMTTSLPTSLRKHITV</sequence>
<dbReference type="EMBL" id="OU963915">
    <property type="protein sequence ID" value="CAH2986554.1"/>
    <property type="molecule type" value="Genomic_DNA"/>
</dbReference>
<keyword evidence="3" id="KW-1185">Reference proteome</keyword>
<dbReference type="InterPro" id="IPR013083">
    <property type="entry name" value="Znf_RING/FYVE/PHD"/>
</dbReference>
<feature type="domain" description="PWWP" evidence="1">
    <location>
        <begin position="330"/>
        <end position="373"/>
    </location>
</feature>
<dbReference type="Pfam" id="PF00855">
    <property type="entry name" value="PWWP"/>
    <property type="match status" value="1"/>
</dbReference>
<gene>
    <name evidence="2" type="ORF">CHILSU_LOCUS6253</name>
</gene>
<dbReference type="SUPFAM" id="SSF63748">
    <property type="entry name" value="Tudor/PWWP/MBT"/>
    <property type="match status" value="1"/>
</dbReference>
<evidence type="ECO:0000313" key="2">
    <source>
        <dbReference type="EMBL" id="CAH2986554.1"/>
    </source>
</evidence>
<organism evidence="2 3">
    <name type="scientific">Chilo suppressalis</name>
    <name type="common">Asiatic rice borer moth</name>
    <dbReference type="NCBI Taxonomy" id="168631"/>
    <lineage>
        <taxon>Eukaryota</taxon>
        <taxon>Metazoa</taxon>
        <taxon>Ecdysozoa</taxon>
        <taxon>Arthropoda</taxon>
        <taxon>Hexapoda</taxon>
        <taxon>Insecta</taxon>
        <taxon>Pterygota</taxon>
        <taxon>Neoptera</taxon>
        <taxon>Endopterygota</taxon>
        <taxon>Lepidoptera</taxon>
        <taxon>Glossata</taxon>
        <taxon>Ditrysia</taxon>
        <taxon>Pyraloidea</taxon>
        <taxon>Crambidae</taxon>
        <taxon>Crambinae</taxon>
        <taxon>Chilo</taxon>
    </lineage>
</organism>
<protein>
    <recommendedName>
        <fullName evidence="1">PWWP domain-containing protein</fullName>
    </recommendedName>
</protein>
<dbReference type="Gene3D" id="2.30.30.140">
    <property type="match status" value="1"/>
</dbReference>
<dbReference type="Gene3D" id="3.30.40.10">
    <property type="entry name" value="Zinc/RING finger domain, C3HC4 (zinc finger)"/>
    <property type="match status" value="1"/>
</dbReference>
<dbReference type="InterPro" id="IPR000313">
    <property type="entry name" value="PWWP_dom"/>
</dbReference>
<dbReference type="SUPFAM" id="SSF57903">
    <property type="entry name" value="FYVE/PHD zinc finger"/>
    <property type="match status" value="1"/>
</dbReference>
<dbReference type="PROSITE" id="PS50812">
    <property type="entry name" value="PWWP"/>
    <property type="match status" value="1"/>
</dbReference>
<proteinExistence type="predicted"/>
<name>A0ABN8L4N5_CHISP</name>
<accession>A0ABN8L4N5</accession>
<dbReference type="InterPro" id="IPR011011">
    <property type="entry name" value="Znf_FYVE_PHD"/>
</dbReference>
<evidence type="ECO:0000259" key="1">
    <source>
        <dbReference type="PROSITE" id="PS50812"/>
    </source>
</evidence>